<keyword evidence="1" id="KW-0732">Signal</keyword>
<feature type="chain" id="PRO_5045930823" evidence="1">
    <location>
        <begin position="22"/>
        <end position="216"/>
    </location>
</feature>
<feature type="domain" description="Ice-binding protein C-terminal" evidence="2">
    <location>
        <begin position="186"/>
        <end position="210"/>
    </location>
</feature>
<keyword evidence="4" id="KW-1185">Reference proteome</keyword>
<dbReference type="InterPro" id="IPR013424">
    <property type="entry name" value="Ice-binding_C"/>
</dbReference>
<dbReference type="Proteomes" id="UP001606303">
    <property type="component" value="Unassembled WGS sequence"/>
</dbReference>
<dbReference type="Pfam" id="PF07589">
    <property type="entry name" value="PEP-CTERM"/>
    <property type="match status" value="1"/>
</dbReference>
<evidence type="ECO:0000256" key="1">
    <source>
        <dbReference type="SAM" id="SignalP"/>
    </source>
</evidence>
<dbReference type="RefSeq" id="WP_394380292.1">
    <property type="nucleotide sequence ID" value="NZ_JBIGIB010000001.1"/>
</dbReference>
<accession>A0ABW7GTN1</accession>
<evidence type="ECO:0000259" key="2">
    <source>
        <dbReference type="Pfam" id="PF07589"/>
    </source>
</evidence>
<protein>
    <submittedName>
        <fullName evidence="3">PEP-CTERM sorting domain-containing protein</fullName>
    </submittedName>
</protein>
<feature type="signal peptide" evidence="1">
    <location>
        <begin position="1"/>
        <end position="21"/>
    </location>
</feature>
<organism evidence="3 4">
    <name type="scientific">Pelomonas baiyunensis</name>
    <dbReference type="NCBI Taxonomy" id="3299026"/>
    <lineage>
        <taxon>Bacteria</taxon>
        <taxon>Pseudomonadati</taxon>
        <taxon>Pseudomonadota</taxon>
        <taxon>Betaproteobacteria</taxon>
        <taxon>Burkholderiales</taxon>
        <taxon>Sphaerotilaceae</taxon>
        <taxon>Roseateles</taxon>
    </lineage>
</organism>
<gene>
    <name evidence="3" type="ORF">ACG01O_01105</name>
</gene>
<evidence type="ECO:0000313" key="3">
    <source>
        <dbReference type="EMBL" id="MFG6465197.1"/>
    </source>
</evidence>
<sequence>MKRFLTSMAVAISLPCAVAHATTIYDTIGVGNAYENQQGWTIGNPSNGAHYSSFAQFSPLQSGYLASAIAPIWHGGGALAPLRFEVRADEGGHPGAVLALATVSFGANGGLVSGAFSGDVWISAQRAYWFGLAATDPTTLVGWYQNPGQVKGLNASTGALWQQPNEWFVQTWTLGAFQLDARVAAAVPEPASALMLSMGLSLVVLGAARRKRAALS</sequence>
<dbReference type="NCBIfam" id="TIGR02595">
    <property type="entry name" value="PEP_CTERM"/>
    <property type="match status" value="1"/>
</dbReference>
<dbReference type="EMBL" id="JBIGIB010000001">
    <property type="protein sequence ID" value="MFG6465197.1"/>
    <property type="molecule type" value="Genomic_DNA"/>
</dbReference>
<proteinExistence type="predicted"/>
<evidence type="ECO:0000313" key="4">
    <source>
        <dbReference type="Proteomes" id="UP001606303"/>
    </source>
</evidence>
<name>A0ABW7GTN1_9BURK</name>
<reference evidence="3 4" key="1">
    <citation type="submission" date="2024-08" db="EMBL/GenBank/DDBJ databases">
        <authorList>
            <person name="Lu H."/>
        </authorList>
    </citation>
    <scope>NUCLEOTIDE SEQUENCE [LARGE SCALE GENOMIC DNA]</scope>
    <source>
        <strain evidence="3 4">BYS87W</strain>
    </source>
</reference>
<comment type="caution">
    <text evidence="3">The sequence shown here is derived from an EMBL/GenBank/DDBJ whole genome shotgun (WGS) entry which is preliminary data.</text>
</comment>